<protein>
    <submittedName>
        <fullName evidence="1">Uncharacterized protein</fullName>
    </submittedName>
</protein>
<dbReference type="RefSeq" id="XP_019010595.1">
    <property type="nucleotide sequence ID" value="XM_019156793.1"/>
</dbReference>
<organism evidence="1">
    <name type="scientific">Kwoniella pini CBS 10737</name>
    <dbReference type="NCBI Taxonomy" id="1296096"/>
    <lineage>
        <taxon>Eukaryota</taxon>
        <taxon>Fungi</taxon>
        <taxon>Dikarya</taxon>
        <taxon>Basidiomycota</taxon>
        <taxon>Agaricomycotina</taxon>
        <taxon>Tremellomycetes</taxon>
        <taxon>Tremellales</taxon>
        <taxon>Cryptococcaceae</taxon>
        <taxon>Kwoniella</taxon>
    </lineage>
</organism>
<evidence type="ECO:0000313" key="1">
    <source>
        <dbReference type="EMBL" id="OCF49376.1"/>
    </source>
</evidence>
<dbReference type="STRING" id="1296096.A0A1B9I1F6"/>
<name>A0A1B9I1F6_9TREE</name>
<evidence type="ECO:0000313" key="3">
    <source>
        <dbReference type="Proteomes" id="UP000094020"/>
    </source>
</evidence>
<dbReference type="EMBL" id="CP144526">
    <property type="protein sequence ID" value="WWC72281.1"/>
    <property type="molecule type" value="Genomic_DNA"/>
</dbReference>
<proteinExistence type="predicted"/>
<accession>A0A1B9I1F6</accession>
<reference evidence="1" key="1">
    <citation type="submission" date="2013-07" db="EMBL/GenBank/DDBJ databases">
        <title>The Genome Sequence of Cryptococcus pinus CBS10737.</title>
        <authorList>
            <consortium name="The Broad Institute Genome Sequencing Platform"/>
            <person name="Cuomo C."/>
            <person name="Litvintseva A."/>
            <person name="Chen Y."/>
            <person name="Heitman J."/>
            <person name="Sun S."/>
            <person name="Springer D."/>
            <person name="Dromer F."/>
            <person name="Young S.K."/>
            <person name="Zeng Q."/>
            <person name="Gargeya S."/>
            <person name="Fitzgerald M."/>
            <person name="Abouelleil A."/>
            <person name="Alvarado L."/>
            <person name="Berlin A.M."/>
            <person name="Chapman S.B."/>
            <person name="Dewar J."/>
            <person name="Goldberg J."/>
            <person name="Griggs A."/>
            <person name="Gujja S."/>
            <person name="Hansen M."/>
            <person name="Howarth C."/>
            <person name="Imamovic A."/>
            <person name="Larimer J."/>
            <person name="McCowan C."/>
            <person name="Murphy C."/>
            <person name="Pearson M."/>
            <person name="Priest M."/>
            <person name="Roberts A."/>
            <person name="Saif S."/>
            <person name="Shea T."/>
            <person name="Sykes S."/>
            <person name="Wortman J."/>
            <person name="Nusbaum C."/>
            <person name="Birren B."/>
        </authorList>
    </citation>
    <scope>NUCLEOTIDE SEQUENCE [LARGE SCALE GENOMIC DNA]</scope>
    <source>
        <strain evidence="1">CBS 10737</strain>
    </source>
</reference>
<evidence type="ECO:0000313" key="2">
    <source>
        <dbReference type="EMBL" id="WWC72281.1"/>
    </source>
</evidence>
<reference evidence="2" key="2">
    <citation type="submission" date="2013-07" db="EMBL/GenBank/DDBJ databases">
        <authorList>
            <consortium name="The Broad Institute Genome Sequencing Platform"/>
            <person name="Cuomo C."/>
            <person name="Litvintseva A."/>
            <person name="Chen Y."/>
            <person name="Heitman J."/>
            <person name="Sun S."/>
            <person name="Springer D."/>
            <person name="Dromer F."/>
            <person name="Young S.K."/>
            <person name="Zeng Q."/>
            <person name="Gargeya S."/>
            <person name="Fitzgerald M."/>
            <person name="Abouelleil A."/>
            <person name="Alvarado L."/>
            <person name="Berlin A.M."/>
            <person name="Chapman S.B."/>
            <person name="Dewar J."/>
            <person name="Goldberg J."/>
            <person name="Griggs A."/>
            <person name="Gujja S."/>
            <person name="Hansen M."/>
            <person name="Howarth C."/>
            <person name="Imamovic A."/>
            <person name="Larimer J."/>
            <person name="McCowan C."/>
            <person name="Murphy C."/>
            <person name="Pearson M."/>
            <person name="Priest M."/>
            <person name="Roberts A."/>
            <person name="Saif S."/>
            <person name="Shea T."/>
            <person name="Sykes S."/>
            <person name="Wortman J."/>
            <person name="Nusbaum C."/>
            <person name="Birren B."/>
        </authorList>
    </citation>
    <scope>NUCLEOTIDE SEQUENCE</scope>
    <source>
        <strain evidence="2">CBS 10737</strain>
    </source>
</reference>
<sequence length="212" mass="24925">MTKKGFTKCDVCYEKFEIDLNKLLPLVERGEEILEKDSKGQLDYQDVKNDLINLIENLQKYIPNYSYPLFTLLRISTLTLTNNLNFSKTQKSEFEFEFDFELCLNYLRNTFEASKEIFSENHSNKTLILAEYSKFLNFSFNYIINNNNNKNKKFNQIEIISKKKNIINFLENSIKFTELSFGKLNKGGIVGKELNLILNDCKLELDNLNILF</sequence>
<keyword evidence="3" id="KW-1185">Reference proteome</keyword>
<reference evidence="1" key="3">
    <citation type="submission" date="2016-07" db="EMBL/GenBank/DDBJ databases">
        <title>Evolution of pathogenesis and genome organization in the Tremellales.</title>
        <authorList>
            <person name="Cuomo C."/>
            <person name="Litvintseva A."/>
            <person name="Heitman J."/>
            <person name="Chen Y."/>
            <person name="Sun S."/>
            <person name="Springer D."/>
            <person name="Dromer F."/>
            <person name="Young S."/>
            <person name="Zeng Q."/>
            <person name="Chapman S."/>
            <person name="Gujja S."/>
            <person name="Saif S."/>
            <person name="Birren B."/>
        </authorList>
    </citation>
    <scope>NUCLEOTIDE SEQUENCE</scope>
    <source>
        <strain evidence="1">CBS 10737</strain>
    </source>
</reference>
<dbReference type="EMBL" id="KI894012">
    <property type="protein sequence ID" value="OCF49376.1"/>
    <property type="molecule type" value="Genomic_DNA"/>
</dbReference>
<dbReference type="KEGG" id="kpin:30173438"/>
<dbReference type="GeneID" id="30173438"/>
<reference evidence="2" key="4">
    <citation type="submission" date="2024-02" db="EMBL/GenBank/DDBJ databases">
        <title>Comparative genomics of Cryptococcus and Kwoniella reveals pathogenesis evolution and contrasting modes of karyotype evolution via chromosome fusion or intercentromeric recombination.</title>
        <authorList>
            <person name="Coelho M.A."/>
            <person name="David-Palma M."/>
            <person name="Shea T."/>
            <person name="Bowers K."/>
            <person name="McGinley-Smith S."/>
            <person name="Mohammad A.W."/>
            <person name="Gnirke A."/>
            <person name="Yurkov A.M."/>
            <person name="Nowrousian M."/>
            <person name="Sun S."/>
            <person name="Cuomo C.A."/>
            <person name="Heitman J."/>
        </authorList>
    </citation>
    <scope>NUCLEOTIDE SEQUENCE</scope>
    <source>
        <strain evidence="2">CBS 10737</strain>
    </source>
</reference>
<gene>
    <name evidence="1" type="ORF">I206_05069</name>
    <name evidence="2" type="ORF">I206_106243</name>
</gene>
<dbReference type="AlphaFoldDB" id="A0A1B9I1F6"/>
<dbReference type="Proteomes" id="UP000094020">
    <property type="component" value="Chromosome 8"/>
</dbReference>